<dbReference type="GO" id="GO:0004519">
    <property type="term" value="F:endonuclease activity"/>
    <property type="evidence" value="ECO:0007669"/>
    <property type="project" value="UniProtKB-KW"/>
</dbReference>
<dbReference type="RefSeq" id="WP_163845166.1">
    <property type="nucleotide sequence ID" value="NZ_JAAGVB010000020.1"/>
</dbReference>
<keyword evidence="2" id="KW-0255">Endonuclease</keyword>
<keyword evidence="2" id="KW-0540">Nuclease</keyword>
<dbReference type="InterPro" id="IPR003615">
    <property type="entry name" value="HNH_nuc"/>
</dbReference>
<dbReference type="EMBL" id="JAAGVB010000020">
    <property type="protein sequence ID" value="NEW33807.1"/>
    <property type="molecule type" value="Genomic_DNA"/>
</dbReference>
<evidence type="ECO:0000313" key="3">
    <source>
        <dbReference type="Proteomes" id="UP000471166"/>
    </source>
</evidence>
<organism evidence="2 3">
    <name type="scientific">Nocardia cyriacigeorgica</name>
    <dbReference type="NCBI Taxonomy" id="135487"/>
    <lineage>
        <taxon>Bacteria</taxon>
        <taxon>Bacillati</taxon>
        <taxon>Actinomycetota</taxon>
        <taxon>Actinomycetes</taxon>
        <taxon>Mycobacteriales</taxon>
        <taxon>Nocardiaceae</taxon>
        <taxon>Nocardia</taxon>
    </lineage>
</organism>
<dbReference type="Proteomes" id="UP000471166">
    <property type="component" value="Unassembled WGS sequence"/>
</dbReference>
<reference evidence="2 3" key="1">
    <citation type="submission" date="2020-01" db="EMBL/GenBank/DDBJ databases">
        <title>Genetics and antimicrobial susceptibilities of Nocardia species isolated from the soil; a comparison with species isolated from humans.</title>
        <authorList>
            <person name="Carrasco G."/>
            <person name="Monzon S."/>
            <person name="Sansegundo M."/>
            <person name="Garcia E."/>
            <person name="Garrido N."/>
            <person name="Medina M.J."/>
            <person name="Villalon P."/>
            <person name="Ramirez-Arocha A.C."/>
            <person name="Jimenez P."/>
            <person name="Cuesta I."/>
            <person name="Valdezate S."/>
        </authorList>
    </citation>
    <scope>NUCLEOTIDE SEQUENCE [LARGE SCALE GENOMIC DNA]</scope>
    <source>
        <strain evidence="2 3">CNM20110626</strain>
    </source>
</reference>
<proteinExistence type="predicted"/>
<dbReference type="CDD" id="cd00085">
    <property type="entry name" value="HNHc"/>
    <property type="match status" value="1"/>
</dbReference>
<gene>
    <name evidence="2" type="ORF">GV791_14710</name>
</gene>
<sequence length="126" mass="13379">MAAKRSRRGDTGPQPHVRLLVATRAGGRCERCACALPIGGGDIHHRKPRRMGGTRDPQINAPSNLVAVCRPCHDWAESHRTRALADGWLIPSTGDPASTPVWSGLYGRVLLADDGGTIPTTEGVAP</sequence>
<evidence type="ECO:0000313" key="2">
    <source>
        <dbReference type="EMBL" id="NEW33807.1"/>
    </source>
</evidence>
<dbReference type="Pfam" id="PF01844">
    <property type="entry name" value="HNH"/>
    <property type="match status" value="1"/>
</dbReference>
<dbReference type="GO" id="GO:0008270">
    <property type="term" value="F:zinc ion binding"/>
    <property type="evidence" value="ECO:0007669"/>
    <property type="project" value="InterPro"/>
</dbReference>
<dbReference type="InterPro" id="IPR002711">
    <property type="entry name" value="HNH"/>
</dbReference>
<name>A0A6P1CPI0_9NOCA</name>
<dbReference type="SMART" id="SM00507">
    <property type="entry name" value="HNHc"/>
    <property type="match status" value="1"/>
</dbReference>
<evidence type="ECO:0000259" key="1">
    <source>
        <dbReference type="SMART" id="SM00507"/>
    </source>
</evidence>
<dbReference type="Gene3D" id="1.10.30.50">
    <property type="match status" value="1"/>
</dbReference>
<dbReference type="AlphaFoldDB" id="A0A6P1CPI0"/>
<feature type="domain" description="HNH nuclease" evidence="1">
    <location>
        <begin position="16"/>
        <end position="74"/>
    </location>
</feature>
<dbReference type="GO" id="GO:0003676">
    <property type="term" value="F:nucleic acid binding"/>
    <property type="evidence" value="ECO:0007669"/>
    <property type="project" value="InterPro"/>
</dbReference>
<keyword evidence="2" id="KW-0378">Hydrolase</keyword>
<protein>
    <submittedName>
        <fullName evidence="2">HNH endonuclease</fullName>
    </submittedName>
</protein>
<comment type="caution">
    <text evidence="2">The sequence shown here is derived from an EMBL/GenBank/DDBJ whole genome shotgun (WGS) entry which is preliminary data.</text>
</comment>
<accession>A0A6P1CPI0</accession>